<dbReference type="Proteomes" id="UP000319138">
    <property type="component" value="Unassembled WGS sequence"/>
</dbReference>
<dbReference type="RefSeq" id="WP_144187567.1">
    <property type="nucleotide sequence ID" value="NZ_VMHL01000001.1"/>
</dbReference>
<protein>
    <recommendedName>
        <fullName evidence="3">Rha family transcriptional regulator</fullName>
    </recommendedName>
</protein>
<evidence type="ECO:0008006" key="3">
    <source>
        <dbReference type="Google" id="ProtNLM"/>
    </source>
</evidence>
<proteinExistence type="predicted"/>
<reference evidence="1 2" key="1">
    <citation type="submission" date="2019-07" db="EMBL/GenBank/DDBJ databases">
        <title>Gilliamella genomes.</title>
        <authorList>
            <person name="Zheng H."/>
        </authorList>
    </citation>
    <scope>NUCLEOTIDE SEQUENCE [LARGE SCALE GENOMIC DNA]</scope>
    <source>
        <strain evidence="1 2">W8131</strain>
    </source>
</reference>
<dbReference type="EMBL" id="VMHL01000001">
    <property type="protein sequence ID" value="TSJ91825.1"/>
    <property type="molecule type" value="Genomic_DNA"/>
</dbReference>
<organism evidence="1 2">
    <name type="scientific">Gilliamella apicola</name>
    <dbReference type="NCBI Taxonomy" id="1196095"/>
    <lineage>
        <taxon>Bacteria</taxon>
        <taxon>Pseudomonadati</taxon>
        <taxon>Pseudomonadota</taxon>
        <taxon>Gammaproteobacteria</taxon>
        <taxon>Orbales</taxon>
        <taxon>Orbaceae</taxon>
        <taxon>Gilliamella</taxon>
    </lineage>
</organism>
<dbReference type="AlphaFoldDB" id="A0A556RSF5"/>
<dbReference type="InterPro" id="IPR014054">
    <property type="entry name" value="Phage_regulatory_Rha"/>
</dbReference>
<comment type="caution">
    <text evidence="1">The sequence shown here is derived from an EMBL/GenBank/DDBJ whole genome shotgun (WGS) entry which is preliminary data.</text>
</comment>
<sequence>MKLVEIKKFELFTQSDLIAQGVNKSHDTVIKLIDRNLNDLNEFGKVGFEIRAGYNNAQVRVAILNEQQATLLITYMRNNEQVIKFKKTLVKAFFDMRSLLSAKINDRNIAKVEYRPMTDALKYELEIKGKTPKHYDFSNEANLINRIALGMTASKFKDVHHIGKSESIRDHLTPCQIKCITDLQRANTTFIQLGMEFEERKLRLMELFKRNHIIQLFDEQQRIAA</sequence>
<evidence type="ECO:0000313" key="2">
    <source>
        <dbReference type="Proteomes" id="UP000319138"/>
    </source>
</evidence>
<dbReference type="Pfam" id="PF09669">
    <property type="entry name" value="Phage_pRha"/>
    <property type="match status" value="1"/>
</dbReference>
<evidence type="ECO:0000313" key="1">
    <source>
        <dbReference type="EMBL" id="TSJ91825.1"/>
    </source>
</evidence>
<name>A0A556RSF5_9GAMM</name>
<gene>
    <name evidence="1" type="ORF">FPQ14_00730</name>
</gene>
<accession>A0A556RSF5</accession>